<evidence type="ECO:0000256" key="1">
    <source>
        <dbReference type="SAM" id="Phobius"/>
    </source>
</evidence>
<keyword evidence="3" id="KW-1185">Reference proteome</keyword>
<comment type="caution">
    <text evidence="2">The sequence shown here is derived from an EMBL/GenBank/DDBJ whole genome shotgun (WGS) entry which is preliminary data.</text>
</comment>
<name>A0A432WTH3_9GAMM</name>
<keyword evidence="1" id="KW-1133">Transmembrane helix</keyword>
<gene>
    <name evidence="2" type="ORF">CWE15_11700</name>
</gene>
<proteinExistence type="predicted"/>
<organism evidence="2 3">
    <name type="scientific">Aliidiomarina taiwanensis</name>
    <dbReference type="NCBI Taxonomy" id="946228"/>
    <lineage>
        <taxon>Bacteria</taxon>
        <taxon>Pseudomonadati</taxon>
        <taxon>Pseudomonadota</taxon>
        <taxon>Gammaproteobacteria</taxon>
        <taxon>Alteromonadales</taxon>
        <taxon>Idiomarinaceae</taxon>
        <taxon>Aliidiomarina</taxon>
    </lineage>
</organism>
<sequence length="105" mass="12169">MLKIIFGLSLLFILCFVKTKKHIEQGNKPHLPFSMNWKGYIVIFLKGYLLILVATFAVSILRNEPTLAYFSPEELGYMGIFIESFFMSLLVSSFFLISYFLLKAR</sequence>
<keyword evidence="1" id="KW-0472">Membrane</keyword>
<dbReference type="AlphaFoldDB" id="A0A432WTH3"/>
<protein>
    <submittedName>
        <fullName evidence="2">Uncharacterized protein</fullName>
    </submittedName>
</protein>
<keyword evidence="1" id="KW-0812">Transmembrane</keyword>
<feature type="transmembrane region" description="Helical" evidence="1">
    <location>
        <begin position="75"/>
        <end position="102"/>
    </location>
</feature>
<reference evidence="2 3" key="1">
    <citation type="journal article" date="2011" name="Front. Microbiol.">
        <title>Genomic signatures of strain selection and enhancement in Bacillus atrophaeus var. globigii, a historical biowarfare simulant.</title>
        <authorList>
            <person name="Gibbons H.S."/>
            <person name="Broomall S.M."/>
            <person name="McNew L.A."/>
            <person name="Daligault H."/>
            <person name="Chapman C."/>
            <person name="Bruce D."/>
            <person name="Karavis M."/>
            <person name="Krepps M."/>
            <person name="McGregor P.A."/>
            <person name="Hong C."/>
            <person name="Park K.H."/>
            <person name="Akmal A."/>
            <person name="Feldman A."/>
            <person name="Lin J.S."/>
            <person name="Chang W.E."/>
            <person name="Higgs B.W."/>
            <person name="Demirev P."/>
            <person name="Lindquist J."/>
            <person name="Liem A."/>
            <person name="Fochler E."/>
            <person name="Read T.D."/>
            <person name="Tapia R."/>
            <person name="Johnson S."/>
            <person name="Bishop-Lilly K.A."/>
            <person name="Detter C."/>
            <person name="Han C."/>
            <person name="Sozhamannan S."/>
            <person name="Rosenzweig C.N."/>
            <person name="Skowronski E.W."/>
        </authorList>
    </citation>
    <scope>NUCLEOTIDE SEQUENCE [LARGE SCALE GENOMIC DNA]</scope>
    <source>
        <strain evidence="2 3">AIT1</strain>
    </source>
</reference>
<evidence type="ECO:0000313" key="2">
    <source>
        <dbReference type="EMBL" id="RUO37066.1"/>
    </source>
</evidence>
<accession>A0A432WTH3</accession>
<dbReference type="Proteomes" id="UP000286976">
    <property type="component" value="Unassembled WGS sequence"/>
</dbReference>
<dbReference type="EMBL" id="PIPQ01000016">
    <property type="protein sequence ID" value="RUO37066.1"/>
    <property type="molecule type" value="Genomic_DNA"/>
</dbReference>
<feature type="transmembrane region" description="Helical" evidence="1">
    <location>
        <begin position="43"/>
        <end position="63"/>
    </location>
</feature>
<evidence type="ECO:0000313" key="3">
    <source>
        <dbReference type="Proteomes" id="UP000286976"/>
    </source>
</evidence>